<dbReference type="GO" id="GO:0005737">
    <property type="term" value="C:cytoplasm"/>
    <property type="evidence" value="ECO:0007669"/>
    <property type="project" value="TreeGrafter"/>
</dbReference>
<evidence type="ECO:0008006" key="6">
    <source>
        <dbReference type="Google" id="ProtNLM"/>
    </source>
</evidence>
<dbReference type="AlphaFoldDB" id="A0AAD9JAJ0"/>
<evidence type="ECO:0000256" key="2">
    <source>
        <dbReference type="ARBA" id="ARBA00022737"/>
    </source>
</evidence>
<dbReference type="Gene3D" id="3.80.10.10">
    <property type="entry name" value="Ribonuclease Inhibitor"/>
    <property type="match status" value="1"/>
</dbReference>
<keyword evidence="1" id="KW-0433">Leucine-rich repeat</keyword>
<feature type="compositionally biased region" description="Basic and acidic residues" evidence="3">
    <location>
        <begin position="470"/>
        <end position="507"/>
    </location>
</feature>
<gene>
    <name evidence="4" type="ORF">LSH36_476g02066</name>
</gene>
<dbReference type="InterPro" id="IPR001611">
    <property type="entry name" value="Leu-rich_rpt"/>
</dbReference>
<accession>A0AAD9JAJ0</accession>
<keyword evidence="2" id="KW-0677">Repeat</keyword>
<dbReference type="EMBL" id="JAODUP010000476">
    <property type="protein sequence ID" value="KAK2148905.1"/>
    <property type="molecule type" value="Genomic_DNA"/>
</dbReference>
<dbReference type="InterPro" id="IPR032675">
    <property type="entry name" value="LRR_dom_sf"/>
</dbReference>
<keyword evidence="5" id="KW-1185">Reference proteome</keyword>
<sequence>MKVQVIFVRGMVCLVFDYGAQHEKTETLNELINVRKSPWKLDYSWSEEAKGLREIAVKSPWLVDEKFILGYFRTLRIVDKGVTEVDENFLNFPNLEELTLSANKLQTVQSLNLPQSLHVLELCANEISHLEDLCVCPPPLIHLGLGHNLLTVIDDYIAGQYWPHLLSLDLSHNNLCDLMEVVRKLQTLPKLRNILLQGNPLSLVPGYRGYVIDSLRNLDFLDDISISADEKHHFKGLAKRKEYILDEAKVLLQTGFIKGIPQPEELKSPEDQPEFPIITHNYYVQFMFLEDKSGKVEIFQVLHDAENGNNEAVGSTSNTCVTDGKQDNVDGKEDDGVMSRLSDAQNSQGGSIAEKNVNFAVEANTARSHSVVSGLQLDVGDMGSEAKTPDPNINGSDSDSPSMQLAPIRSASSTWQEDMELNWEEMVVRDDLLSLRNFFKQGMDITVMEEKILSYPSDQVQDGVLSPAGGKDKGKADKKDKKDDKKKDDPKDDGKKKKKKGEPDIDLTHMPGEYTTLAEFHISLDEFLEGEYVFENVFVKDWHEASGSQTPTSEMSGTSKDKKKKSDKKKDAKEKDVRRSPKTDRRASIKTKDKGKAAGDPAGDEEAAAPPPPLEVHVKVKLHHWKTAMDSIRDEEQAQAAIAEAAAAAAAENGAD</sequence>
<feature type="compositionally biased region" description="Polar residues" evidence="3">
    <location>
        <begin position="391"/>
        <end position="403"/>
    </location>
</feature>
<feature type="region of interest" description="Disordered" evidence="3">
    <location>
        <begin position="458"/>
        <end position="510"/>
    </location>
</feature>
<feature type="compositionally biased region" description="Basic and acidic residues" evidence="3">
    <location>
        <begin position="568"/>
        <end position="597"/>
    </location>
</feature>
<feature type="region of interest" description="Disordered" evidence="3">
    <location>
        <begin position="313"/>
        <end position="334"/>
    </location>
</feature>
<dbReference type="SUPFAM" id="SSF52075">
    <property type="entry name" value="Outer arm dynein light chain 1"/>
    <property type="match status" value="1"/>
</dbReference>
<evidence type="ECO:0000313" key="5">
    <source>
        <dbReference type="Proteomes" id="UP001208570"/>
    </source>
</evidence>
<feature type="compositionally biased region" description="Basic and acidic residues" evidence="3">
    <location>
        <begin position="324"/>
        <end position="334"/>
    </location>
</feature>
<evidence type="ECO:0000313" key="4">
    <source>
        <dbReference type="EMBL" id="KAK2148905.1"/>
    </source>
</evidence>
<dbReference type="Pfam" id="PF14580">
    <property type="entry name" value="LRR_9"/>
    <property type="match status" value="1"/>
</dbReference>
<reference evidence="4" key="1">
    <citation type="journal article" date="2023" name="Mol. Biol. Evol.">
        <title>Third-Generation Sequencing Reveals the Adaptive Role of the Epigenome in Three Deep-Sea Polychaetes.</title>
        <authorList>
            <person name="Perez M."/>
            <person name="Aroh O."/>
            <person name="Sun Y."/>
            <person name="Lan Y."/>
            <person name="Juniper S.K."/>
            <person name="Young C.R."/>
            <person name="Angers B."/>
            <person name="Qian P.Y."/>
        </authorList>
    </citation>
    <scope>NUCLEOTIDE SEQUENCE</scope>
    <source>
        <strain evidence="4">P08H-3</strain>
    </source>
</reference>
<comment type="caution">
    <text evidence="4">The sequence shown here is derived from an EMBL/GenBank/DDBJ whole genome shotgun (WGS) entry which is preliminary data.</text>
</comment>
<protein>
    <recommendedName>
        <fullName evidence="6">Leucine-rich repeat-containing protein 43</fullName>
    </recommendedName>
</protein>
<organism evidence="4 5">
    <name type="scientific">Paralvinella palmiformis</name>
    <dbReference type="NCBI Taxonomy" id="53620"/>
    <lineage>
        <taxon>Eukaryota</taxon>
        <taxon>Metazoa</taxon>
        <taxon>Spiralia</taxon>
        <taxon>Lophotrochozoa</taxon>
        <taxon>Annelida</taxon>
        <taxon>Polychaeta</taxon>
        <taxon>Sedentaria</taxon>
        <taxon>Canalipalpata</taxon>
        <taxon>Terebellida</taxon>
        <taxon>Terebelliformia</taxon>
        <taxon>Alvinellidae</taxon>
        <taxon>Paralvinella</taxon>
    </lineage>
</organism>
<feature type="region of interest" description="Disordered" evidence="3">
    <location>
        <begin position="380"/>
        <end position="405"/>
    </location>
</feature>
<feature type="compositionally biased region" description="Polar residues" evidence="3">
    <location>
        <begin position="546"/>
        <end position="558"/>
    </location>
</feature>
<proteinExistence type="predicted"/>
<dbReference type="PANTHER" id="PTHR15454:SF19">
    <property type="entry name" value="LEUCINE-RICH REPEAT-CONTAINING PROTEIN 51"/>
    <property type="match status" value="1"/>
</dbReference>
<name>A0AAD9JAJ0_9ANNE</name>
<feature type="region of interest" description="Disordered" evidence="3">
    <location>
        <begin position="546"/>
        <end position="615"/>
    </location>
</feature>
<evidence type="ECO:0000256" key="3">
    <source>
        <dbReference type="SAM" id="MobiDB-lite"/>
    </source>
</evidence>
<dbReference type="PANTHER" id="PTHR15454">
    <property type="entry name" value="NISCHARIN RELATED"/>
    <property type="match status" value="1"/>
</dbReference>
<dbReference type="Proteomes" id="UP001208570">
    <property type="component" value="Unassembled WGS sequence"/>
</dbReference>
<dbReference type="PROSITE" id="PS51450">
    <property type="entry name" value="LRR"/>
    <property type="match status" value="2"/>
</dbReference>
<evidence type="ECO:0000256" key="1">
    <source>
        <dbReference type="ARBA" id="ARBA00022614"/>
    </source>
</evidence>